<dbReference type="RefSeq" id="WP_179239981.1">
    <property type="nucleotide sequence ID" value="NZ_JBHSWN010000001.1"/>
</dbReference>
<feature type="domain" description="HTH lysR-type" evidence="6">
    <location>
        <begin position="12"/>
        <end position="69"/>
    </location>
</feature>
<sequence length="143" mass="15511">MRSGGRLEATPIDLVSLHIALQVNELGSIRCAAEVLGSPASVVSRRIRALEDTLPVSLFDGSARGVEPTIAGHRLRSAARSIIVDSEHTVRSALALDIDRMGSLRGAGRSHRRGTSVSASRRVQPDSCKYRQRPYGRPTWVQT</sequence>
<evidence type="ECO:0000256" key="4">
    <source>
        <dbReference type="ARBA" id="ARBA00023163"/>
    </source>
</evidence>
<comment type="similarity">
    <text evidence="1">Belongs to the LysR transcriptional regulatory family.</text>
</comment>
<dbReference type="PROSITE" id="PS50931">
    <property type="entry name" value="HTH_LYSR"/>
    <property type="match status" value="1"/>
</dbReference>
<evidence type="ECO:0000256" key="2">
    <source>
        <dbReference type="ARBA" id="ARBA00023015"/>
    </source>
</evidence>
<dbReference type="PANTHER" id="PTHR30346:SF28">
    <property type="entry name" value="HTH-TYPE TRANSCRIPTIONAL REGULATOR CYNR"/>
    <property type="match status" value="1"/>
</dbReference>
<evidence type="ECO:0000313" key="8">
    <source>
        <dbReference type="Proteomes" id="UP001596292"/>
    </source>
</evidence>
<accession>A0ABW2BH17</accession>
<evidence type="ECO:0000256" key="1">
    <source>
        <dbReference type="ARBA" id="ARBA00009437"/>
    </source>
</evidence>
<feature type="region of interest" description="Disordered" evidence="5">
    <location>
        <begin position="105"/>
        <end position="143"/>
    </location>
</feature>
<protein>
    <submittedName>
        <fullName evidence="7">LysR family transcriptional regulator</fullName>
    </submittedName>
</protein>
<reference evidence="8" key="1">
    <citation type="journal article" date="2019" name="Int. J. Syst. Evol. Microbiol.">
        <title>The Global Catalogue of Microorganisms (GCM) 10K type strain sequencing project: providing services to taxonomists for standard genome sequencing and annotation.</title>
        <authorList>
            <consortium name="The Broad Institute Genomics Platform"/>
            <consortium name="The Broad Institute Genome Sequencing Center for Infectious Disease"/>
            <person name="Wu L."/>
            <person name="Ma J."/>
        </authorList>
    </citation>
    <scope>NUCLEOTIDE SEQUENCE [LARGE SCALE GENOMIC DNA]</scope>
    <source>
        <strain evidence="8">CCUG 48316</strain>
    </source>
</reference>
<dbReference type="Gene3D" id="1.10.10.10">
    <property type="entry name" value="Winged helix-like DNA-binding domain superfamily/Winged helix DNA-binding domain"/>
    <property type="match status" value="1"/>
</dbReference>
<evidence type="ECO:0000256" key="5">
    <source>
        <dbReference type="SAM" id="MobiDB-lite"/>
    </source>
</evidence>
<evidence type="ECO:0000313" key="7">
    <source>
        <dbReference type="EMBL" id="MFC6789697.1"/>
    </source>
</evidence>
<dbReference type="Pfam" id="PF00126">
    <property type="entry name" value="HTH_1"/>
    <property type="match status" value="1"/>
</dbReference>
<dbReference type="PANTHER" id="PTHR30346">
    <property type="entry name" value="TRANSCRIPTIONAL DUAL REGULATOR HCAR-RELATED"/>
    <property type="match status" value="1"/>
</dbReference>
<comment type="caution">
    <text evidence="7">The sequence shown here is derived from an EMBL/GenBank/DDBJ whole genome shotgun (WGS) entry which is preliminary data.</text>
</comment>
<dbReference type="Proteomes" id="UP001596292">
    <property type="component" value="Unassembled WGS sequence"/>
</dbReference>
<dbReference type="EMBL" id="JBHSWN010000001">
    <property type="protein sequence ID" value="MFC6789697.1"/>
    <property type="molecule type" value="Genomic_DNA"/>
</dbReference>
<gene>
    <name evidence="7" type="ORF">ACFQE0_08750</name>
</gene>
<evidence type="ECO:0000259" key="6">
    <source>
        <dbReference type="PROSITE" id="PS50931"/>
    </source>
</evidence>
<keyword evidence="8" id="KW-1185">Reference proteome</keyword>
<evidence type="ECO:0000256" key="3">
    <source>
        <dbReference type="ARBA" id="ARBA00023125"/>
    </source>
</evidence>
<keyword evidence="3" id="KW-0238">DNA-binding</keyword>
<dbReference type="SUPFAM" id="SSF46785">
    <property type="entry name" value="Winged helix' DNA-binding domain"/>
    <property type="match status" value="1"/>
</dbReference>
<dbReference type="InterPro" id="IPR036390">
    <property type="entry name" value="WH_DNA-bd_sf"/>
</dbReference>
<proteinExistence type="inferred from homology"/>
<dbReference type="InterPro" id="IPR000847">
    <property type="entry name" value="LysR_HTH_N"/>
</dbReference>
<organism evidence="7 8">
    <name type="scientific">Methylobacterium komagatae</name>
    <dbReference type="NCBI Taxonomy" id="374425"/>
    <lineage>
        <taxon>Bacteria</taxon>
        <taxon>Pseudomonadati</taxon>
        <taxon>Pseudomonadota</taxon>
        <taxon>Alphaproteobacteria</taxon>
        <taxon>Hyphomicrobiales</taxon>
        <taxon>Methylobacteriaceae</taxon>
        <taxon>Methylobacterium</taxon>
    </lineage>
</organism>
<keyword evidence="4" id="KW-0804">Transcription</keyword>
<name>A0ABW2BH17_9HYPH</name>
<dbReference type="InterPro" id="IPR036388">
    <property type="entry name" value="WH-like_DNA-bd_sf"/>
</dbReference>
<keyword evidence="2" id="KW-0805">Transcription regulation</keyword>